<accession>A0AAW5MTP9</accession>
<protein>
    <submittedName>
        <fullName evidence="2">MFS transporter</fullName>
    </submittedName>
</protein>
<evidence type="ECO:0000313" key="2">
    <source>
        <dbReference type="EMBL" id="MCR6679025.1"/>
    </source>
</evidence>
<feature type="non-terminal residue" evidence="2">
    <location>
        <position position="1"/>
    </location>
</feature>
<organism evidence="2 3">
    <name type="scientific">Escherichia marmotae</name>
    <dbReference type="NCBI Taxonomy" id="1499973"/>
    <lineage>
        <taxon>Bacteria</taxon>
        <taxon>Pseudomonadati</taxon>
        <taxon>Pseudomonadota</taxon>
        <taxon>Gammaproteobacteria</taxon>
        <taxon>Enterobacterales</taxon>
        <taxon>Enterobacteriaceae</taxon>
        <taxon>Escherichia</taxon>
    </lineage>
</organism>
<dbReference type="Proteomes" id="UP001206878">
    <property type="component" value="Unassembled WGS sequence"/>
</dbReference>
<keyword evidence="1" id="KW-1133">Transmembrane helix</keyword>
<reference evidence="2" key="1">
    <citation type="submission" date="2022-07" db="EMBL/GenBank/DDBJ databases">
        <title>Diversity of ethanolamine utilization by human commensal Escherichia coli.</title>
        <authorList>
            <person name="Jubelin G."/>
        </authorList>
    </citation>
    <scope>NUCLEOTIDE SEQUENCE</scope>
    <source>
        <strain evidence="2">S1</strain>
    </source>
</reference>
<name>A0AAW5MTP9_9ESCH</name>
<feature type="transmembrane region" description="Helical" evidence="1">
    <location>
        <begin position="20"/>
        <end position="38"/>
    </location>
</feature>
<keyword evidence="1" id="KW-0472">Membrane</keyword>
<evidence type="ECO:0000313" key="3">
    <source>
        <dbReference type="Proteomes" id="UP001206878"/>
    </source>
</evidence>
<proteinExistence type="predicted"/>
<dbReference type="EMBL" id="JANPXH010000727">
    <property type="protein sequence ID" value="MCR6679025.1"/>
    <property type="molecule type" value="Genomic_DNA"/>
</dbReference>
<gene>
    <name evidence="2" type="ORF">NVV43_26390</name>
</gene>
<dbReference type="AlphaFoldDB" id="A0AAW5MTP9"/>
<evidence type="ECO:0000256" key="1">
    <source>
        <dbReference type="SAM" id="Phobius"/>
    </source>
</evidence>
<sequence>TCGAAIGGYAMDNIGLSSPLILSCTLMLLTALLVTAKVKIKKS</sequence>
<keyword evidence="1" id="KW-0812">Transmembrane</keyword>
<comment type="caution">
    <text evidence="2">The sequence shown here is derived from an EMBL/GenBank/DDBJ whole genome shotgun (WGS) entry which is preliminary data.</text>
</comment>